<dbReference type="Pfam" id="PF07690">
    <property type="entry name" value="MFS_1"/>
    <property type="match status" value="1"/>
</dbReference>
<evidence type="ECO:0000256" key="1">
    <source>
        <dbReference type="ARBA" id="ARBA00004651"/>
    </source>
</evidence>
<feature type="transmembrane region" description="Helical" evidence="7">
    <location>
        <begin position="270"/>
        <end position="289"/>
    </location>
</feature>
<sequence>MKKGWLMKFSLLSISLVLTSAGAISGNIPAMAKTFTNEPLSSVEMLTTIPALMVVIFVLLSSFVAKKIGSKQTVVLGLIIALVSGLVPVFSTDFTVVLISRAGLGVGFGLFNSLAVSMISDFFDGDTRAQLIGFQSAFQGLGTAIMTYVAGQLLKTNWHVTFWIYAIILPILVLFILFVPSPEKEGLQAQTKSSDKPAKQSTNVQVIGYVLFLFVVLVIYMAAQVKLALLLTTNGYGSATDAANIISIMSIGGMLAGFAFGAVFKVVRQYTIPFSVVLMAIGFLCLALANNVILAGFGGILTGISFSLFVPYLFNQVSIVSPAGSATLSTSLLLVGSNLGSSMSPYGLALLSMLSGTTAVNGIFMVGSIILAAMAVIGFIFVLSRRNKQVLKEN</sequence>
<evidence type="ECO:0000256" key="3">
    <source>
        <dbReference type="ARBA" id="ARBA00022475"/>
    </source>
</evidence>
<reference evidence="10" key="1">
    <citation type="journal article" date="2019" name="Int. J. Syst. Evol. Microbiol.">
        <title>The Global Catalogue of Microorganisms (GCM) 10K type strain sequencing project: providing services to taxonomists for standard genome sequencing and annotation.</title>
        <authorList>
            <consortium name="The Broad Institute Genomics Platform"/>
            <consortium name="The Broad Institute Genome Sequencing Center for Infectious Disease"/>
            <person name="Wu L."/>
            <person name="Ma J."/>
        </authorList>
    </citation>
    <scope>NUCLEOTIDE SEQUENCE [LARGE SCALE GENOMIC DNA]</scope>
    <source>
        <strain evidence="10">CCM 8930</strain>
    </source>
</reference>
<keyword evidence="3" id="KW-1003">Cell membrane</keyword>
<keyword evidence="6 7" id="KW-0472">Membrane</keyword>
<evidence type="ECO:0000259" key="8">
    <source>
        <dbReference type="PROSITE" id="PS50850"/>
    </source>
</evidence>
<feature type="transmembrane region" description="Helical" evidence="7">
    <location>
        <begin position="295"/>
        <end position="314"/>
    </location>
</feature>
<feature type="transmembrane region" description="Helical" evidence="7">
    <location>
        <begin position="131"/>
        <end position="150"/>
    </location>
</feature>
<feature type="transmembrane region" description="Helical" evidence="7">
    <location>
        <begin position="202"/>
        <end position="222"/>
    </location>
</feature>
<name>A0ABW1SHC1_9LACO</name>
<feature type="domain" description="Major facilitator superfamily (MFS) profile" evidence="8">
    <location>
        <begin position="6"/>
        <end position="386"/>
    </location>
</feature>
<feature type="transmembrane region" description="Helical" evidence="7">
    <location>
        <begin position="242"/>
        <end position="263"/>
    </location>
</feature>
<proteinExistence type="predicted"/>
<evidence type="ECO:0000256" key="7">
    <source>
        <dbReference type="SAM" id="Phobius"/>
    </source>
</evidence>
<evidence type="ECO:0000256" key="2">
    <source>
        <dbReference type="ARBA" id="ARBA00022448"/>
    </source>
</evidence>
<keyword evidence="4 7" id="KW-0812">Transmembrane</keyword>
<organism evidence="9 10">
    <name type="scientific">Lactiplantibacillus nangangensis</name>
    <dbReference type="NCBI Taxonomy" id="2559917"/>
    <lineage>
        <taxon>Bacteria</taxon>
        <taxon>Bacillati</taxon>
        <taxon>Bacillota</taxon>
        <taxon>Bacilli</taxon>
        <taxon>Lactobacillales</taxon>
        <taxon>Lactobacillaceae</taxon>
        <taxon>Lactiplantibacillus</taxon>
    </lineage>
</organism>
<evidence type="ECO:0000256" key="4">
    <source>
        <dbReference type="ARBA" id="ARBA00022692"/>
    </source>
</evidence>
<keyword evidence="5 7" id="KW-1133">Transmembrane helix</keyword>
<dbReference type="Proteomes" id="UP001596171">
    <property type="component" value="Unassembled WGS sequence"/>
</dbReference>
<feature type="transmembrane region" description="Helical" evidence="7">
    <location>
        <begin position="48"/>
        <end position="65"/>
    </location>
</feature>
<evidence type="ECO:0000313" key="10">
    <source>
        <dbReference type="Proteomes" id="UP001596171"/>
    </source>
</evidence>
<dbReference type="PROSITE" id="PS50850">
    <property type="entry name" value="MFS"/>
    <property type="match status" value="1"/>
</dbReference>
<evidence type="ECO:0000256" key="6">
    <source>
        <dbReference type="ARBA" id="ARBA00023136"/>
    </source>
</evidence>
<comment type="subcellular location">
    <subcellularLocation>
        <location evidence="1">Cell membrane</location>
        <topology evidence="1">Multi-pass membrane protein</topology>
    </subcellularLocation>
</comment>
<gene>
    <name evidence="9" type="ORF">ACFP1L_01740</name>
</gene>
<evidence type="ECO:0000313" key="9">
    <source>
        <dbReference type="EMBL" id="MFC6200616.1"/>
    </source>
</evidence>
<dbReference type="InterPro" id="IPR011701">
    <property type="entry name" value="MFS"/>
</dbReference>
<protein>
    <submittedName>
        <fullName evidence="9">MFS transporter</fullName>
    </submittedName>
</protein>
<dbReference type="PANTHER" id="PTHR23517">
    <property type="entry name" value="RESISTANCE PROTEIN MDTM, PUTATIVE-RELATED-RELATED"/>
    <property type="match status" value="1"/>
</dbReference>
<dbReference type="SUPFAM" id="SSF103473">
    <property type="entry name" value="MFS general substrate transporter"/>
    <property type="match status" value="1"/>
</dbReference>
<feature type="transmembrane region" description="Helical" evidence="7">
    <location>
        <begin position="98"/>
        <end position="119"/>
    </location>
</feature>
<feature type="transmembrane region" description="Helical" evidence="7">
    <location>
        <begin position="363"/>
        <end position="383"/>
    </location>
</feature>
<dbReference type="InterPro" id="IPR036259">
    <property type="entry name" value="MFS_trans_sf"/>
</dbReference>
<keyword evidence="10" id="KW-1185">Reference proteome</keyword>
<comment type="caution">
    <text evidence="9">The sequence shown here is derived from an EMBL/GenBank/DDBJ whole genome shotgun (WGS) entry which is preliminary data.</text>
</comment>
<dbReference type="EMBL" id="JBHSSE010000003">
    <property type="protein sequence ID" value="MFC6200616.1"/>
    <property type="molecule type" value="Genomic_DNA"/>
</dbReference>
<feature type="transmembrane region" description="Helical" evidence="7">
    <location>
        <begin position="162"/>
        <end position="181"/>
    </location>
</feature>
<evidence type="ECO:0000256" key="5">
    <source>
        <dbReference type="ARBA" id="ARBA00022989"/>
    </source>
</evidence>
<keyword evidence="2" id="KW-0813">Transport</keyword>
<feature type="transmembrane region" description="Helical" evidence="7">
    <location>
        <begin position="74"/>
        <end position="92"/>
    </location>
</feature>
<dbReference type="InterPro" id="IPR020846">
    <property type="entry name" value="MFS_dom"/>
</dbReference>
<dbReference type="PANTHER" id="PTHR23517:SF2">
    <property type="entry name" value="MULTIDRUG RESISTANCE PROTEIN MDTH"/>
    <property type="match status" value="1"/>
</dbReference>
<accession>A0ABW1SHC1</accession>
<feature type="transmembrane region" description="Helical" evidence="7">
    <location>
        <begin position="326"/>
        <end position="343"/>
    </location>
</feature>
<dbReference type="InterPro" id="IPR050171">
    <property type="entry name" value="MFS_Transporters"/>
</dbReference>
<dbReference type="Gene3D" id="1.20.1250.20">
    <property type="entry name" value="MFS general substrate transporter like domains"/>
    <property type="match status" value="1"/>
</dbReference>
<dbReference type="RefSeq" id="WP_137614924.1">
    <property type="nucleotide sequence ID" value="NZ_BJDI01000001.1"/>
</dbReference>